<evidence type="ECO:0000256" key="5">
    <source>
        <dbReference type="ARBA" id="ARBA00005204"/>
    </source>
</evidence>
<evidence type="ECO:0000256" key="1">
    <source>
        <dbReference type="ARBA" id="ARBA00000024"/>
    </source>
</evidence>
<evidence type="ECO:0000256" key="13">
    <source>
        <dbReference type="ARBA" id="ARBA00023102"/>
    </source>
</evidence>
<accession>A0ABU3KAE4</accession>
<keyword evidence="11 15" id="KW-0378">Hydrolase</keyword>
<dbReference type="EC" id="3.6.1.31" evidence="15"/>
<evidence type="ECO:0000256" key="4">
    <source>
        <dbReference type="ARBA" id="ARBA00005169"/>
    </source>
</evidence>
<keyword evidence="12 15" id="KW-0067">ATP-binding</keyword>
<evidence type="ECO:0000256" key="11">
    <source>
        <dbReference type="ARBA" id="ARBA00022801"/>
    </source>
</evidence>
<dbReference type="SUPFAM" id="SSF141734">
    <property type="entry name" value="HisI-like"/>
    <property type="match status" value="1"/>
</dbReference>
<evidence type="ECO:0000256" key="15">
    <source>
        <dbReference type="HAMAP-Rule" id="MF_01019"/>
    </source>
</evidence>
<protein>
    <recommendedName>
        <fullName evidence="15">Histidine biosynthesis bifunctional protein HisIE</fullName>
    </recommendedName>
    <domain>
        <recommendedName>
            <fullName evidence="15">Phosphoribosyl-AMP cyclohydrolase</fullName>
            <shortName evidence="15">PRA-CH</shortName>
            <ecNumber evidence="15">3.5.4.19</ecNumber>
        </recommendedName>
    </domain>
    <domain>
        <recommendedName>
            <fullName evidence="15">Phosphoribosyl-ATP pyrophosphatase</fullName>
            <shortName evidence="15">PRA-PH</shortName>
            <ecNumber evidence="15">3.6.1.31</ecNumber>
        </recommendedName>
    </domain>
</protein>
<dbReference type="InterPro" id="IPR008179">
    <property type="entry name" value="HisE"/>
</dbReference>
<evidence type="ECO:0000313" key="17">
    <source>
        <dbReference type="EMBL" id="MDT7043430.1"/>
    </source>
</evidence>
<dbReference type="SUPFAM" id="SSF101386">
    <property type="entry name" value="all-alpha NTP pyrophosphatases"/>
    <property type="match status" value="1"/>
</dbReference>
<sequence length="231" mass="26041">MPSISSEAKKQIVDQLKFDSQGLIPAVVQDWRTGTVLMMGFMNQEALDRTLETKFVHFWSRKRERLWQKGEESGNHLQLKRLFVDCDGDTLLVKAEPMGPTCHTGSRSCFFSEISETGIRTEPKTEDANGTILDLLYEMVLTRKLDPKAESYVASLLQGGDDRVLKKVTEEAGEVLLAVKNHNQEEIVYEVADLLFHTMVTLGHCGVPFTDVQAELGRRFGRSGFKKKSES</sequence>
<evidence type="ECO:0000256" key="7">
    <source>
        <dbReference type="ARBA" id="ARBA00008299"/>
    </source>
</evidence>
<keyword evidence="10 15" id="KW-0547">Nucleotide-binding</keyword>
<keyword evidence="13 15" id="KW-0368">Histidine biosynthesis</keyword>
<proteinExistence type="inferred from homology"/>
<dbReference type="Pfam" id="PF01502">
    <property type="entry name" value="PRA-CH"/>
    <property type="match status" value="1"/>
</dbReference>
<dbReference type="HAMAP" id="MF_01020">
    <property type="entry name" value="HisE"/>
    <property type="match status" value="1"/>
</dbReference>
<comment type="similarity">
    <text evidence="7 15">In the N-terminal section; belongs to the PRA-CH family.</text>
</comment>
<dbReference type="PANTHER" id="PTHR42945">
    <property type="entry name" value="HISTIDINE BIOSYNTHESIS BIFUNCTIONAL PROTEIN"/>
    <property type="match status" value="1"/>
</dbReference>
<evidence type="ECO:0000256" key="10">
    <source>
        <dbReference type="ARBA" id="ARBA00022741"/>
    </source>
</evidence>
<dbReference type="NCBIfam" id="NF000768">
    <property type="entry name" value="PRK00051.1"/>
    <property type="match status" value="1"/>
</dbReference>
<dbReference type="Proteomes" id="UP001250932">
    <property type="component" value="Unassembled WGS sequence"/>
</dbReference>
<evidence type="ECO:0000256" key="9">
    <source>
        <dbReference type="ARBA" id="ARBA00022605"/>
    </source>
</evidence>
<comment type="catalytic activity">
    <reaction evidence="1 15">
        <text>1-(5-phospho-beta-D-ribosyl)-5'-AMP + H2O = 1-(5-phospho-beta-D-ribosyl)-5-[(5-phospho-beta-D-ribosylamino)methylideneamino]imidazole-4-carboxamide</text>
        <dbReference type="Rhea" id="RHEA:20049"/>
        <dbReference type="ChEBI" id="CHEBI:15377"/>
        <dbReference type="ChEBI" id="CHEBI:58435"/>
        <dbReference type="ChEBI" id="CHEBI:59457"/>
        <dbReference type="EC" id="3.5.4.19"/>
    </reaction>
</comment>
<dbReference type="NCBIfam" id="NF001611">
    <property type="entry name" value="PRK00400.1-3"/>
    <property type="match status" value="1"/>
</dbReference>
<feature type="domain" description="Phosphoribosyl-AMP cyclohydrolase" evidence="16">
    <location>
        <begin position="38"/>
        <end position="111"/>
    </location>
</feature>
<comment type="caution">
    <text evidence="17">The sequence shown here is derived from an EMBL/GenBank/DDBJ whole genome shotgun (WGS) entry which is preliminary data.</text>
</comment>
<keyword evidence="9 15" id="KW-0028">Amino-acid biosynthesis</keyword>
<dbReference type="Pfam" id="PF01503">
    <property type="entry name" value="PRA-PH"/>
    <property type="match status" value="1"/>
</dbReference>
<dbReference type="HAMAP" id="MF_01021">
    <property type="entry name" value="HisI"/>
    <property type="match status" value="1"/>
</dbReference>
<evidence type="ECO:0000256" key="14">
    <source>
        <dbReference type="ARBA" id="ARBA00023268"/>
    </source>
</evidence>
<dbReference type="InterPro" id="IPR021130">
    <property type="entry name" value="PRib-ATP_PPHydrolase-like"/>
</dbReference>
<comment type="catalytic activity">
    <reaction evidence="2 15">
        <text>1-(5-phospho-beta-D-ribosyl)-ATP + H2O = 1-(5-phospho-beta-D-ribosyl)-5'-AMP + diphosphate + H(+)</text>
        <dbReference type="Rhea" id="RHEA:22828"/>
        <dbReference type="ChEBI" id="CHEBI:15377"/>
        <dbReference type="ChEBI" id="CHEBI:15378"/>
        <dbReference type="ChEBI" id="CHEBI:33019"/>
        <dbReference type="ChEBI" id="CHEBI:59457"/>
        <dbReference type="ChEBI" id="CHEBI:73183"/>
        <dbReference type="EC" id="3.6.1.31"/>
    </reaction>
</comment>
<keyword evidence="14 15" id="KW-0511">Multifunctional enzyme</keyword>
<feature type="region of interest" description="Phosphoribosyl-AMP cyclohydrolase" evidence="15">
    <location>
        <begin position="1"/>
        <end position="132"/>
    </location>
</feature>
<dbReference type="RefSeq" id="WP_313833997.1">
    <property type="nucleotide sequence ID" value="NZ_JAQOUE010000001.1"/>
</dbReference>
<dbReference type="Gene3D" id="1.10.287.1080">
    <property type="entry name" value="MazG-like"/>
    <property type="match status" value="1"/>
</dbReference>
<dbReference type="InterPro" id="IPR038019">
    <property type="entry name" value="PRib_AMP_CycHydrolase_sf"/>
</dbReference>
<organism evidence="17 18">
    <name type="scientific">Candidatus Nitronereus thalassa</name>
    <dbReference type="NCBI Taxonomy" id="3020898"/>
    <lineage>
        <taxon>Bacteria</taxon>
        <taxon>Pseudomonadati</taxon>
        <taxon>Nitrospirota</taxon>
        <taxon>Nitrospiria</taxon>
        <taxon>Nitrospirales</taxon>
        <taxon>Nitrospiraceae</taxon>
        <taxon>Candidatus Nitronereus</taxon>
    </lineage>
</organism>
<dbReference type="PANTHER" id="PTHR42945:SF9">
    <property type="entry name" value="HISTIDINE BIOSYNTHESIS BIFUNCTIONAL PROTEIN HISIE"/>
    <property type="match status" value="1"/>
</dbReference>
<reference evidence="17 18" key="1">
    <citation type="journal article" date="2023" name="ISME J.">
        <title>Cultivation and genomic characterization of novel and ubiquitous marine nitrite-oxidizing bacteria from the Nitrospirales.</title>
        <authorList>
            <person name="Mueller A.J."/>
            <person name="Daebeler A."/>
            <person name="Herbold C.W."/>
            <person name="Kirkegaard R.H."/>
            <person name="Daims H."/>
        </authorList>
    </citation>
    <scope>NUCLEOTIDE SEQUENCE [LARGE SCALE GENOMIC DNA]</scope>
    <source>
        <strain evidence="17 18">EB</strain>
    </source>
</reference>
<evidence type="ECO:0000313" key="18">
    <source>
        <dbReference type="Proteomes" id="UP001250932"/>
    </source>
</evidence>
<evidence type="ECO:0000259" key="16">
    <source>
        <dbReference type="Pfam" id="PF01502"/>
    </source>
</evidence>
<keyword evidence="18" id="KW-1185">Reference proteome</keyword>
<dbReference type="InterPro" id="IPR026660">
    <property type="entry name" value="PRA-CH"/>
</dbReference>
<comment type="subcellular location">
    <subcellularLocation>
        <location evidence="3 15">Cytoplasm</location>
    </subcellularLocation>
</comment>
<dbReference type="NCBIfam" id="NF002747">
    <property type="entry name" value="PRK02759.1"/>
    <property type="match status" value="1"/>
</dbReference>
<dbReference type="CDD" id="cd11534">
    <property type="entry name" value="NTP-PPase_HisIE_like"/>
    <property type="match status" value="1"/>
</dbReference>
<evidence type="ECO:0000256" key="12">
    <source>
        <dbReference type="ARBA" id="ARBA00022840"/>
    </source>
</evidence>
<evidence type="ECO:0000256" key="8">
    <source>
        <dbReference type="ARBA" id="ARBA00022490"/>
    </source>
</evidence>
<dbReference type="EC" id="3.5.4.19" evidence="15"/>
<gene>
    <name evidence="15 17" type="primary">hisIE</name>
    <name evidence="15" type="synonym">hisI</name>
    <name evidence="17" type="ORF">PPG34_13800</name>
</gene>
<dbReference type="GO" id="GO:0004636">
    <property type="term" value="F:phosphoribosyl-ATP diphosphatase activity"/>
    <property type="evidence" value="ECO:0007669"/>
    <property type="project" value="UniProtKB-EC"/>
</dbReference>
<dbReference type="NCBIfam" id="TIGR03188">
    <property type="entry name" value="histidine_hisI"/>
    <property type="match status" value="1"/>
</dbReference>
<evidence type="ECO:0000256" key="2">
    <source>
        <dbReference type="ARBA" id="ARBA00001460"/>
    </source>
</evidence>
<dbReference type="HAMAP" id="MF_01019">
    <property type="entry name" value="HisIE"/>
    <property type="match status" value="1"/>
</dbReference>
<dbReference type="InterPro" id="IPR002496">
    <property type="entry name" value="PRib_AMP_CycHydrolase_dom"/>
</dbReference>
<dbReference type="InterPro" id="IPR023019">
    <property type="entry name" value="His_synth_HisIE"/>
</dbReference>
<comment type="similarity">
    <text evidence="6 15">In the C-terminal section; belongs to the PRA-PH family.</text>
</comment>
<comment type="pathway">
    <text evidence="5 15">Amino-acid biosynthesis; L-histidine biosynthesis; L-histidine from 5-phospho-alpha-D-ribose 1-diphosphate: step 2/9.</text>
</comment>
<name>A0ABU3KAE4_9BACT</name>
<evidence type="ECO:0000256" key="3">
    <source>
        <dbReference type="ARBA" id="ARBA00004496"/>
    </source>
</evidence>
<feature type="region of interest" description="Phosphoribosyl-ATP pyrophosphohydrolase" evidence="15">
    <location>
        <begin position="133"/>
        <end position="231"/>
    </location>
</feature>
<dbReference type="GO" id="GO:0004635">
    <property type="term" value="F:phosphoribosyl-AMP cyclohydrolase activity"/>
    <property type="evidence" value="ECO:0007669"/>
    <property type="project" value="UniProtKB-EC"/>
</dbReference>
<dbReference type="EMBL" id="JAQOUE010000001">
    <property type="protein sequence ID" value="MDT7043430.1"/>
    <property type="molecule type" value="Genomic_DNA"/>
</dbReference>
<evidence type="ECO:0000256" key="6">
    <source>
        <dbReference type="ARBA" id="ARBA00007731"/>
    </source>
</evidence>
<keyword evidence="8 15" id="KW-0963">Cytoplasm</keyword>
<dbReference type="Gene3D" id="3.10.20.810">
    <property type="entry name" value="Phosphoribosyl-AMP cyclohydrolase"/>
    <property type="match status" value="1"/>
</dbReference>
<comment type="pathway">
    <text evidence="4 15">Amino-acid biosynthesis; L-histidine biosynthesis; L-histidine from 5-phospho-alpha-D-ribose 1-diphosphate: step 3/9.</text>
</comment>